<name>A0AAD7FPB7_MYCRO</name>
<dbReference type="Proteomes" id="UP001221757">
    <property type="component" value="Unassembled WGS sequence"/>
</dbReference>
<accession>A0AAD7FPB7</accession>
<evidence type="ECO:0000313" key="2">
    <source>
        <dbReference type="Proteomes" id="UP001221757"/>
    </source>
</evidence>
<gene>
    <name evidence="1" type="ORF">B0H17DRAFT_1108761</name>
</gene>
<dbReference type="AlphaFoldDB" id="A0AAD7FPB7"/>
<protein>
    <submittedName>
        <fullName evidence="1">Uncharacterized protein</fullName>
    </submittedName>
</protein>
<reference evidence="1" key="1">
    <citation type="submission" date="2023-03" db="EMBL/GenBank/DDBJ databases">
        <title>Massive genome expansion in bonnet fungi (Mycena s.s.) driven by repeated elements and novel gene families across ecological guilds.</title>
        <authorList>
            <consortium name="Lawrence Berkeley National Laboratory"/>
            <person name="Harder C.B."/>
            <person name="Miyauchi S."/>
            <person name="Viragh M."/>
            <person name="Kuo A."/>
            <person name="Thoen E."/>
            <person name="Andreopoulos B."/>
            <person name="Lu D."/>
            <person name="Skrede I."/>
            <person name="Drula E."/>
            <person name="Henrissat B."/>
            <person name="Morin E."/>
            <person name="Kohler A."/>
            <person name="Barry K."/>
            <person name="LaButti K."/>
            <person name="Morin E."/>
            <person name="Salamov A."/>
            <person name="Lipzen A."/>
            <person name="Mereny Z."/>
            <person name="Hegedus B."/>
            <person name="Baldrian P."/>
            <person name="Stursova M."/>
            <person name="Weitz H."/>
            <person name="Taylor A."/>
            <person name="Grigoriev I.V."/>
            <person name="Nagy L.G."/>
            <person name="Martin F."/>
            <person name="Kauserud H."/>
        </authorList>
    </citation>
    <scope>NUCLEOTIDE SEQUENCE</scope>
    <source>
        <strain evidence="1">CBHHK067</strain>
    </source>
</reference>
<keyword evidence="2" id="KW-1185">Reference proteome</keyword>
<comment type="caution">
    <text evidence="1">The sequence shown here is derived from an EMBL/GenBank/DDBJ whole genome shotgun (WGS) entry which is preliminary data.</text>
</comment>
<sequence length="63" mass="6845">MYVPAMHPFALAKSESASGIRVIFEVCGHRSIGGLSRVQDELTVESGSQCGKRLMHAFEPLLV</sequence>
<organism evidence="1 2">
    <name type="scientific">Mycena rosella</name>
    <name type="common">Pink bonnet</name>
    <name type="synonym">Agaricus rosellus</name>
    <dbReference type="NCBI Taxonomy" id="1033263"/>
    <lineage>
        <taxon>Eukaryota</taxon>
        <taxon>Fungi</taxon>
        <taxon>Dikarya</taxon>
        <taxon>Basidiomycota</taxon>
        <taxon>Agaricomycotina</taxon>
        <taxon>Agaricomycetes</taxon>
        <taxon>Agaricomycetidae</taxon>
        <taxon>Agaricales</taxon>
        <taxon>Marasmiineae</taxon>
        <taxon>Mycenaceae</taxon>
        <taxon>Mycena</taxon>
    </lineage>
</organism>
<dbReference type="EMBL" id="JARKIE010000511">
    <property type="protein sequence ID" value="KAJ7631532.1"/>
    <property type="molecule type" value="Genomic_DNA"/>
</dbReference>
<proteinExistence type="predicted"/>
<evidence type="ECO:0000313" key="1">
    <source>
        <dbReference type="EMBL" id="KAJ7631532.1"/>
    </source>
</evidence>
<feature type="non-terminal residue" evidence="1">
    <location>
        <position position="63"/>
    </location>
</feature>